<dbReference type="EMBL" id="JBFXLR010000008">
    <property type="protein sequence ID" value="KAL2856193.1"/>
    <property type="molecule type" value="Genomic_DNA"/>
</dbReference>
<gene>
    <name evidence="2" type="ORF">BJX68DRAFT_230122</name>
</gene>
<dbReference type="RefSeq" id="XP_070902351.1">
    <property type="nucleotide sequence ID" value="XM_071039175.1"/>
</dbReference>
<feature type="region of interest" description="Disordered" evidence="1">
    <location>
        <begin position="1"/>
        <end position="66"/>
    </location>
</feature>
<comment type="caution">
    <text evidence="2">The sequence shown here is derived from an EMBL/GenBank/DDBJ whole genome shotgun (WGS) entry which is preliminary data.</text>
</comment>
<protein>
    <submittedName>
        <fullName evidence="2">Uncharacterized protein</fullName>
    </submittedName>
</protein>
<keyword evidence="3" id="KW-1185">Reference proteome</keyword>
<proteinExistence type="predicted"/>
<dbReference type="GeneID" id="98154339"/>
<reference evidence="2 3" key="1">
    <citation type="submission" date="2024-07" db="EMBL/GenBank/DDBJ databases">
        <title>Section-level genome sequencing and comparative genomics of Aspergillus sections Usti and Cavernicolus.</title>
        <authorList>
            <consortium name="Lawrence Berkeley National Laboratory"/>
            <person name="Nybo J.L."/>
            <person name="Vesth T.C."/>
            <person name="Theobald S."/>
            <person name="Frisvad J.C."/>
            <person name="Larsen T.O."/>
            <person name="Kjaerboelling I."/>
            <person name="Rothschild-Mancinelli K."/>
            <person name="Lyhne E.K."/>
            <person name="Kogle M.E."/>
            <person name="Barry K."/>
            <person name="Clum A."/>
            <person name="Na H."/>
            <person name="Ledsgaard L."/>
            <person name="Lin J."/>
            <person name="Lipzen A."/>
            <person name="Kuo A."/>
            <person name="Riley R."/>
            <person name="Mondo S."/>
            <person name="LaButti K."/>
            <person name="Haridas S."/>
            <person name="Pangalinan J."/>
            <person name="Salamov A.A."/>
            <person name="Simmons B.A."/>
            <person name="Magnuson J.K."/>
            <person name="Chen J."/>
            <person name="Drula E."/>
            <person name="Henrissat B."/>
            <person name="Wiebenga A."/>
            <person name="Lubbers R.J."/>
            <person name="Gomes A.C."/>
            <person name="Macurrencykelacurrency M.R."/>
            <person name="Stajich J."/>
            <person name="Grigoriev I.V."/>
            <person name="Mortensen U.H."/>
            <person name="De vries R.P."/>
            <person name="Baker S.E."/>
            <person name="Andersen M.R."/>
        </authorList>
    </citation>
    <scope>NUCLEOTIDE SEQUENCE [LARGE SCALE GENOMIC DNA]</scope>
    <source>
        <strain evidence="2 3">CBS 756.74</strain>
    </source>
</reference>
<organism evidence="2 3">
    <name type="scientific">Aspergillus pseudodeflectus</name>
    <dbReference type="NCBI Taxonomy" id="176178"/>
    <lineage>
        <taxon>Eukaryota</taxon>
        <taxon>Fungi</taxon>
        <taxon>Dikarya</taxon>
        <taxon>Ascomycota</taxon>
        <taxon>Pezizomycotina</taxon>
        <taxon>Eurotiomycetes</taxon>
        <taxon>Eurotiomycetidae</taxon>
        <taxon>Eurotiales</taxon>
        <taxon>Aspergillaceae</taxon>
        <taxon>Aspergillus</taxon>
        <taxon>Aspergillus subgen. Nidulantes</taxon>
    </lineage>
</organism>
<sequence length="66" mass="7410">MKGTDRPGGVHCGDGKEGRMREDEKRSRSGTESNKARREEGKASEGEKEVTVLQGQMGTRRRESRF</sequence>
<feature type="compositionally biased region" description="Basic and acidic residues" evidence="1">
    <location>
        <begin position="13"/>
        <end position="50"/>
    </location>
</feature>
<name>A0ABR4KV76_9EURO</name>
<evidence type="ECO:0000256" key="1">
    <source>
        <dbReference type="SAM" id="MobiDB-lite"/>
    </source>
</evidence>
<evidence type="ECO:0000313" key="3">
    <source>
        <dbReference type="Proteomes" id="UP001610444"/>
    </source>
</evidence>
<accession>A0ABR4KV76</accession>
<evidence type="ECO:0000313" key="2">
    <source>
        <dbReference type="EMBL" id="KAL2856193.1"/>
    </source>
</evidence>
<dbReference type="Proteomes" id="UP001610444">
    <property type="component" value="Unassembled WGS sequence"/>
</dbReference>